<feature type="compositionally biased region" description="Acidic residues" evidence="3">
    <location>
        <begin position="192"/>
        <end position="201"/>
    </location>
</feature>
<dbReference type="Gene3D" id="3.30.505.10">
    <property type="entry name" value="SH2 domain"/>
    <property type="match status" value="1"/>
</dbReference>
<dbReference type="Proteomes" id="UP000242188">
    <property type="component" value="Unassembled WGS sequence"/>
</dbReference>
<dbReference type="Pfam" id="PF00017">
    <property type="entry name" value="SH2"/>
    <property type="match status" value="1"/>
</dbReference>
<dbReference type="EMBL" id="NEDP02005386">
    <property type="protein sequence ID" value="OWF41510.1"/>
    <property type="molecule type" value="Genomic_DNA"/>
</dbReference>
<dbReference type="PROSITE" id="PS50003">
    <property type="entry name" value="PH_DOMAIN"/>
    <property type="match status" value="1"/>
</dbReference>
<feature type="compositionally biased region" description="Basic and acidic residues" evidence="3">
    <location>
        <begin position="261"/>
        <end position="272"/>
    </location>
</feature>
<evidence type="ECO:0000256" key="1">
    <source>
        <dbReference type="ARBA" id="ARBA00022999"/>
    </source>
</evidence>
<dbReference type="PROSITE" id="PS50001">
    <property type="entry name" value="SH2"/>
    <property type="match status" value="1"/>
</dbReference>
<dbReference type="InterPro" id="IPR000980">
    <property type="entry name" value="SH2"/>
</dbReference>
<dbReference type="InterPro" id="IPR035848">
    <property type="entry name" value="SH3BP2"/>
</dbReference>
<evidence type="ECO:0000313" key="7">
    <source>
        <dbReference type="Proteomes" id="UP000242188"/>
    </source>
</evidence>
<proteinExistence type="predicted"/>
<feature type="domain" description="PH" evidence="5">
    <location>
        <begin position="25"/>
        <end position="130"/>
    </location>
</feature>
<protein>
    <submittedName>
        <fullName evidence="6">SH3 domain-binding protein 2</fullName>
    </submittedName>
</protein>
<dbReference type="Pfam" id="PF00169">
    <property type="entry name" value="PH"/>
    <property type="match status" value="1"/>
</dbReference>
<accession>A0A210PYE4</accession>
<dbReference type="SUPFAM" id="SSF55550">
    <property type="entry name" value="SH2 domain"/>
    <property type="match status" value="1"/>
</dbReference>
<comment type="caution">
    <text evidence="6">The sequence shown here is derived from an EMBL/GenBank/DDBJ whole genome shotgun (WGS) entry which is preliminary data.</text>
</comment>
<dbReference type="STRING" id="6573.A0A210PYE4"/>
<dbReference type="GO" id="GO:0007165">
    <property type="term" value="P:signal transduction"/>
    <property type="evidence" value="ECO:0007669"/>
    <property type="project" value="InterPro"/>
</dbReference>
<organism evidence="6 7">
    <name type="scientific">Mizuhopecten yessoensis</name>
    <name type="common">Japanese scallop</name>
    <name type="synonym">Patinopecten yessoensis</name>
    <dbReference type="NCBI Taxonomy" id="6573"/>
    <lineage>
        <taxon>Eukaryota</taxon>
        <taxon>Metazoa</taxon>
        <taxon>Spiralia</taxon>
        <taxon>Lophotrochozoa</taxon>
        <taxon>Mollusca</taxon>
        <taxon>Bivalvia</taxon>
        <taxon>Autobranchia</taxon>
        <taxon>Pteriomorphia</taxon>
        <taxon>Pectinida</taxon>
        <taxon>Pectinoidea</taxon>
        <taxon>Pectinidae</taxon>
        <taxon>Mizuhopecten</taxon>
    </lineage>
</organism>
<dbReference type="InterPro" id="IPR011993">
    <property type="entry name" value="PH-like_dom_sf"/>
</dbReference>
<evidence type="ECO:0000313" key="6">
    <source>
        <dbReference type="EMBL" id="OWF41510.1"/>
    </source>
</evidence>
<dbReference type="OrthoDB" id="10254483at2759"/>
<dbReference type="Gene3D" id="2.30.29.30">
    <property type="entry name" value="Pleckstrin-homology domain (PH domain)/Phosphotyrosine-binding domain (PTB)"/>
    <property type="match status" value="1"/>
</dbReference>
<feature type="region of interest" description="Disordered" evidence="3">
    <location>
        <begin position="191"/>
        <end position="339"/>
    </location>
</feature>
<dbReference type="InterPro" id="IPR036860">
    <property type="entry name" value="SH2_dom_sf"/>
</dbReference>
<dbReference type="AlphaFoldDB" id="A0A210PYE4"/>
<evidence type="ECO:0000259" key="4">
    <source>
        <dbReference type="PROSITE" id="PS50001"/>
    </source>
</evidence>
<feature type="domain" description="SH2" evidence="4">
    <location>
        <begin position="332"/>
        <end position="424"/>
    </location>
</feature>
<name>A0A210PYE4_MIZYE</name>
<evidence type="ECO:0000256" key="2">
    <source>
        <dbReference type="PROSITE-ProRule" id="PRU00191"/>
    </source>
</evidence>
<dbReference type="PANTHER" id="PTHR15126:SF4">
    <property type="entry name" value="SH3 DOMAIN-BINDING PROTEIN 2"/>
    <property type="match status" value="1"/>
</dbReference>
<sequence>MATIYDGDIPQPLQNISCQDLLRTDNTYSGWLRKRHFVNKLEIFNWPQVYVVLSKGCIYYFKNEYSNRPLGKFAFYGYNSVTRSKAVAPKQGPWAFQVVHTHKEFKSYYFAAPSEREMKEWMKHVKGTLVDANGKSTEYYTYQRAAQASKNKLIDDEAVTYNEIETNIYGDTPSFTLEKDYKKKYRIKMENEASDDEDDVPSEPAARPPELPPARGNRPQQPLPGMSALGLALPVVPGPSSNTLSRGPLPSTPDSPPSVPPRKETKENIETKGHKKRKKTSNETHNGRTGPEPNPYEKAKTPQPEPEPEPEPAVDERDSRQEQDQGDEGSYWDDIHFNDTDPEKASEIIRKLETEGTFLVRDGRRGKVLLVYAEKSLKKYQIQQEKDQFFLKRDGPHADSLEELMYEYHMVNIPNCEVTLMQPYLHHPSYKNFK</sequence>
<dbReference type="PANTHER" id="PTHR15126">
    <property type="entry name" value="SH3-BINDING"/>
    <property type="match status" value="1"/>
</dbReference>
<dbReference type="SUPFAM" id="SSF50729">
    <property type="entry name" value="PH domain-like"/>
    <property type="match status" value="1"/>
</dbReference>
<dbReference type="SMART" id="SM00233">
    <property type="entry name" value="PH"/>
    <property type="match status" value="1"/>
</dbReference>
<feature type="compositionally biased region" description="Basic and acidic residues" evidence="3">
    <location>
        <begin position="314"/>
        <end position="323"/>
    </location>
</feature>
<evidence type="ECO:0000256" key="3">
    <source>
        <dbReference type="SAM" id="MobiDB-lite"/>
    </source>
</evidence>
<keyword evidence="7" id="KW-1185">Reference proteome</keyword>
<keyword evidence="1 2" id="KW-0727">SH2 domain</keyword>
<feature type="compositionally biased region" description="Pro residues" evidence="3">
    <location>
        <begin position="250"/>
        <end position="260"/>
    </location>
</feature>
<reference evidence="6 7" key="1">
    <citation type="journal article" date="2017" name="Nat. Ecol. Evol.">
        <title>Scallop genome provides insights into evolution of bilaterian karyotype and development.</title>
        <authorList>
            <person name="Wang S."/>
            <person name="Zhang J."/>
            <person name="Jiao W."/>
            <person name="Li J."/>
            <person name="Xun X."/>
            <person name="Sun Y."/>
            <person name="Guo X."/>
            <person name="Huan P."/>
            <person name="Dong B."/>
            <person name="Zhang L."/>
            <person name="Hu X."/>
            <person name="Sun X."/>
            <person name="Wang J."/>
            <person name="Zhao C."/>
            <person name="Wang Y."/>
            <person name="Wang D."/>
            <person name="Huang X."/>
            <person name="Wang R."/>
            <person name="Lv J."/>
            <person name="Li Y."/>
            <person name="Zhang Z."/>
            <person name="Liu B."/>
            <person name="Lu W."/>
            <person name="Hui Y."/>
            <person name="Liang J."/>
            <person name="Zhou Z."/>
            <person name="Hou R."/>
            <person name="Li X."/>
            <person name="Liu Y."/>
            <person name="Li H."/>
            <person name="Ning X."/>
            <person name="Lin Y."/>
            <person name="Zhao L."/>
            <person name="Xing Q."/>
            <person name="Dou J."/>
            <person name="Li Y."/>
            <person name="Mao J."/>
            <person name="Guo H."/>
            <person name="Dou H."/>
            <person name="Li T."/>
            <person name="Mu C."/>
            <person name="Jiang W."/>
            <person name="Fu Q."/>
            <person name="Fu X."/>
            <person name="Miao Y."/>
            <person name="Liu J."/>
            <person name="Yu Q."/>
            <person name="Li R."/>
            <person name="Liao H."/>
            <person name="Li X."/>
            <person name="Kong Y."/>
            <person name="Jiang Z."/>
            <person name="Chourrout D."/>
            <person name="Li R."/>
            <person name="Bao Z."/>
        </authorList>
    </citation>
    <scope>NUCLEOTIDE SEQUENCE [LARGE SCALE GENOMIC DNA]</scope>
    <source>
        <strain evidence="6 7">PY_sf001</strain>
    </source>
</reference>
<dbReference type="InterPro" id="IPR001849">
    <property type="entry name" value="PH_domain"/>
</dbReference>
<dbReference type="GO" id="GO:0017124">
    <property type="term" value="F:SH3 domain binding"/>
    <property type="evidence" value="ECO:0007669"/>
    <property type="project" value="TreeGrafter"/>
</dbReference>
<gene>
    <name evidence="6" type="ORF">KP79_PYT17399</name>
</gene>
<evidence type="ECO:0000259" key="5">
    <source>
        <dbReference type="PROSITE" id="PS50003"/>
    </source>
</evidence>